<gene>
    <name evidence="2" type="ORF">CBLFYP116_03836</name>
</gene>
<feature type="domain" description="Plasmid pRiA4b Orf3-like" evidence="1">
    <location>
        <begin position="8"/>
        <end position="136"/>
    </location>
</feature>
<dbReference type="InterPro" id="IPR012912">
    <property type="entry name" value="Plasmid_pRiA4b_Orf3-like"/>
</dbReference>
<evidence type="ECO:0000313" key="2">
    <source>
        <dbReference type="EMBL" id="VYT44081.1"/>
    </source>
</evidence>
<dbReference type="EMBL" id="CACRTF010000017">
    <property type="protein sequence ID" value="VYT44081.1"/>
    <property type="molecule type" value="Genomic_DNA"/>
</dbReference>
<reference evidence="2" key="1">
    <citation type="submission" date="2019-11" db="EMBL/GenBank/DDBJ databases">
        <authorList>
            <person name="Feng L."/>
        </authorList>
    </citation>
    <scope>NUCLEOTIDE SEQUENCE</scope>
    <source>
        <strain evidence="2">CbolteaeLFYP116</strain>
    </source>
</reference>
<dbReference type="SUPFAM" id="SSF159941">
    <property type="entry name" value="MM3350-like"/>
    <property type="match status" value="1"/>
</dbReference>
<evidence type="ECO:0000259" key="1">
    <source>
        <dbReference type="Pfam" id="PF07929"/>
    </source>
</evidence>
<protein>
    <submittedName>
        <fullName evidence="2">Plasmid pRiA4b ORF-3-like protein</fullName>
    </submittedName>
</protein>
<organism evidence="2">
    <name type="scientific">Enterocloster bolteae</name>
    <dbReference type="NCBI Taxonomy" id="208479"/>
    <lineage>
        <taxon>Bacteria</taxon>
        <taxon>Bacillati</taxon>
        <taxon>Bacillota</taxon>
        <taxon>Clostridia</taxon>
        <taxon>Lachnospirales</taxon>
        <taxon>Lachnospiraceae</taxon>
        <taxon>Enterocloster</taxon>
    </lineage>
</organism>
<dbReference type="InterPro" id="IPR024047">
    <property type="entry name" value="MM3350-like_sf"/>
</dbReference>
<name>A0A6N2WRD3_9FIRM</name>
<dbReference type="AlphaFoldDB" id="A0A6N2WRD3"/>
<proteinExistence type="predicted"/>
<dbReference type="Pfam" id="PF07929">
    <property type="entry name" value="PRiA4_ORF3"/>
    <property type="match status" value="1"/>
</dbReference>
<dbReference type="Gene3D" id="3.10.290.30">
    <property type="entry name" value="MM3350-like"/>
    <property type="match status" value="1"/>
</dbReference>
<accession>A0A6N2WRD3</accession>
<dbReference type="RefSeq" id="WP_024726121.1">
    <property type="nucleotide sequence ID" value="NZ_CACRTF010000017.1"/>
</dbReference>
<sequence length="467" mass="55051">MQNLCYQLKVIPAFNSNIYRFLELDGSCTFAALSDLILDAFEFDHDHLYMFSLGRKPYDPNGIYSPGGRAEKRADRVRLQDVDPVKRNKYLYLYDFGDEWIFYITVMKIWEADQKISAKVVQSQGTLCQYPNCEDVWDEDGNVWDDEDDWDAKDNCNEYGCEFTDDLVITLVDEQDTVVKDKLIPLPAQLQNMWLRLVNKDVVAAGDREMELFNRLERAGLVEVDESETHLFLRVKHGKEHYKSYNIWDKLQERYDLEHILLSLAGIYGVVEQDILYELLCENVIYSVYSKELFEDTAEKLKSWEFWNCKKTADGTSYISFFCSEITEEILKMREKYPVKYYCPLSRESQDMLRAGGWHAACPVYGETFRYLLFERGWRPEAAEDFLEQLVKCVAMGYKEEEYFAWISEALAEHQLSLTKAIRKVFRKFRNELPSAALKGYTWGEYEKDRKDGYHQLSLFEEEQPFQ</sequence>